<dbReference type="SUPFAM" id="SSF48113">
    <property type="entry name" value="Heme-dependent peroxidases"/>
    <property type="match status" value="1"/>
</dbReference>
<dbReference type="InterPro" id="IPR019791">
    <property type="entry name" value="Haem_peroxidase_animal"/>
</dbReference>
<reference evidence="3 4" key="1">
    <citation type="journal article" date="2022" name="Nat. Ecol. Evol.">
        <title>A masculinizing supergene underlies an exaggerated male reproductive morph in a spider.</title>
        <authorList>
            <person name="Hendrickx F."/>
            <person name="De Corte Z."/>
            <person name="Sonet G."/>
            <person name="Van Belleghem S.M."/>
            <person name="Kostlbacher S."/>
            <person name="Vangestel C."/>
        </authorList>
    </citation>
    <scope>NUCLEOTIDE SEQUENCE [LARGE SCALE GENOMIC DNA]</scope>
    <source>
        <strain evidence="3">W744_W776</strain>
    </source>
</reference>
<comment type="caution">
    <text evidence="3">The sequence shown here is derived from an EMBL/GenBank/DDBJ whole genome shotgun (WGS) entry which is preliminary data.</text>
</comment>
<keyword evidence="1" id="KW-0560">Oxidoreductase</keyword>
<dbReference type="GO" id="GO:0004601">
    <property type="term" value="F:peroxidase activity"/>
    <property type="evidence" value="ECO:0007669"/>
    <property type="project" value="UniProtKB-KW"/>
</dbReference>
<organism evidence="3 4">
    <name type="scientific">Oedothorax gibbosus</name>
    <dbReference type="NCBI Taxonomy" id="931172"/>
    <lineage>
        <taxon>Eukaryota</taxon>
        <taxon>Metazoa</taxon>
        <taxon>Ecdysozoa</taxon>
        <taxon>Arthropoda</taxon>
        <taxon>Chelicerata</taxon>
        <taxon>Arachnida</taxon>
        <taxon>Araneae</taxon>
        <taxon>Araneomorphae</taxon>
        <taxon>Entelegynae</taxon>
        <taxon>Araneoidea</taxon>
        <taxon>Linyphiidae</taxon>
        <taxon>Erigoninae</taxon>
        <taxon>Oedothorax</taxon>
    </lineage>
</organism>
<evidence type="ECO:0000256" key="2">
    <source>
        <dbReference type="SAM" id="Phobius"/>
    </source>
</evidence>
<dbReference type="Pfam" id="PF03098">
    <property type="entry name" value="An_peroxidase"/>
    <property type="match status" value="1"/>
</dbReference>
<dbReference type="Gene3D" id="1.10.640.10">
    <property type="entry name" value="Haem peroxidase domain superfamily, animal type"/>
    <property type="match status" value="1"/>
</dbReference>
<keyword evidence="2" id="KW-1133">Transmembrane helix</keyword>
<dbReference type="InterPro" id="IPR037120">
    <property type="entry name" value="Haem_peroxidase_sf_animal"/>
</dbReference>
<dbReference type="InterPro" id="IPR010255">
    <property type="entry name" value="Haem_peroxidase_sf"/>
</dbReference>
<sequence>MLLTSGSLAERIWSRSLFSGRTVMESENESRPLLRTVTRRTKRSICKRIPYEVAITGVIIGCFLTVVTVLLLLENLKSTENSKESLTIDRNLLGFPLNYNGKASFKSKQNRDPGESITVDDNTLNAGSKWMDEWREAYNVENFGDSLTKRVEDEREFTAYLMSSKDVPKNKLLLRNELETLKNKDQKMNKNKWEGLRNKGNKTNEQSVEVDNRNNEKVSIKSVKNFEEYLMKRLDEDENILDSWKKLQYSSKNPVTEKEFVDSPTSIGGTDINLVGSPFKYNKKALDVSWQNKKEFTDYIKEFNSKWKDWTKTSDAGSRFEYNKKALDIPWQDKIYLNRDFNKYKWDNVDKGWKKYFPLGSTFKTENIGNSLQMSERLLDSEKGITKSNVVNGVWNKVSQKDDNTLQEFEKFNECWKAAENQLKSDKIKEKHVGINFKKDVSGSVAAPKGCPFSSLGNNLFQSPAATEAQVNCALLSEQVRRELGKCIDLSFLPKECKPVWKNKCFTSYKYRMIDGSCNNQIHPTWGKSGTPFMRMMTPVYGDGVSSIRTSKKGEPLPNARFLSQKLYSKKLKPDIEESLLFMYFGLFVDHDMLETGISSGNLPCCDEKFLKFPESRSKECLEIAVSPDDPFYGPRNVRCLGVVRSMPVNGECVEKRRANSTIKYLKPKEDLLDDPLSNEETESEESIELIEQFKISAE</sequence>
<dbReference type="GO" id="GO:0006979">
    <property type="term" value="P:response to oxidative stress"/>
    <property type="evidence" value="ECO:0007669"/>
    <property type="project" value="InterPro"/>
</dbReference>
<dbReference type="PANTHER" id="PTHR11475:SF134">
    <property type="entry name" value="LD42267P"/>
    <property type="match status" value="1"/>
</dbReference>
<proteinExistence type="predicted"/>
<dbReference type="EMBL" id="JAFNEN010000045">
    <property type="protein sequence ID" value="KAG8198034.1"/>
    <property type="molecule type" value="Genomic_DNA"/>
</dbReference>
<accession>A0AAV6VNA3</accession>
<evidence type="ECO:0000256" key="1">
    <source>
        <dbReference type="ARBA" id="ARBA00022559"/>
    </source>
</evidence>
<keyword evidence="4" id="KW-1185">Reference proteome</keyword>
<dbReference type="PROSITE" id="PS50292">
    <property type="entry name" value="PEROXIDASE_3"/>
    <property type="match status" value="1"/>
</dbReference>
<evidence type="ECO:0000313" key="3">
    <source>
        <dbReference type="EMBL" id="KAG8198034.1"/>
    </source>
</evidence>
<gene>
    <name evidence="3" type="ORF">JTE90_001869</name>
</gene>
<keyword evidence="1" id="KW-0575">Peroxidase</keyword>
<dbReference type="AlphaFoldDB" id="A0AAV6VNA3"/>
<keyword evidence="2" id="KW-0472">Membrane</keyword>
<protein>
    <submittedName>
        <fullName evidence="3">Uncharacterized protein</fullName>
    </submittedName>
</protein>
<dbReference type="Proteomes" id="UP000827092">
    <property type="component" value="Unassembled WGS sequence"/>
</dbReference>
<evidence type="ECO:0000313" key="4">
    <source>
        <dbReference type="Proteomes" id="UP000827092"/>
    </source>
</evidence>
<dbReference type="GO" id="GO:0020037">
    <property type="term" value="F:heme binding"/>
    <property type="evidence" value="ECO:0007669"/>
    <property type="project" value="InterPro"/>
</dbReference>
<keyword evidence="2" id="KW-0812">Transmembrane</keyword>
<dbReference type="PANTHER" id="PTHR11475">
    <property type="entry name" value="OXIDASE/PEROXIDASE"/>
    <property type="match status" value="1"/>
</dbReference>
<name>A0AAV6VNA3_9ARAC</name>
<feature type="transmembrane region" description="Helical" evidence="2">
    <location>
        <begin position="49"/>
        <end position="73"/>
    </location>
</feature>